<organism evidence="2">
    <name type="scientific">Ixodes ricinus</name>
    <name type="common">Common tick</name>
    <name type="synonym">Acarus ricinus</name>
    <dbReference type="NCBI Taxonomy" id="34613"/>
    <lineage>
        <taxon>Eukaryota</taxon>
        <taxon>Metazoa</taxon>
        <taxon>Ecdysozoa</taxon>
        <taxon>Arthropoda</taxon>
        <taxon>Chelicerata</taxon>
        <taxon>Arachnida</taxon>
        <taxon>Acari</taxon>
        <taxon>Parasitiformes</taxon>
        <taxon>Ixodida</taxon>
        <taxon>Ixodoidea</taxon>
        <taxon>Ixodidae</taxon>
        <taxon>Ixodinae</taxon>
        <taxon>Ixodes</taxon>
    </lineage>
</organism>
<dbReference type="EMBL" id="GIFC01002250">
    <property type="protein sequence ID" value="MXU84333.1"/>
    <property type="molecule type" value="Transcribed_RNA"/>
</dbReference>
<evidence type="ECO:0000313" key="2">
    <source>
        <dbReference type="EMBL" id="MXU84333.1"/>
    </source>
</evidence>
<protein>
    <submittedName>
        <fullName evidence="2">Putative secreted protein</fullName>
    </submittedName>
</protein>
<evidence type="ECO:0000256" key="1">
    <source>
        <dbReference type="SAM" id="SignalP"/>
    </source>
</evidence>
<name>A0A6B0UDG3_IXORI</name>
<dbReference type="AlphaFoldDB" id="A0A6B0UDG3"/>
<feature type="chain" id="PRO_5025441559" evidence="1">
    <location>
        <begin position="18"/>
        <end position="80"/>
    </location>
</feature>
<keyword evidence="1" id="KW-0732">Signal</keyword>
<proteinExistence type="predicted"/>
<reference evidence="2" key="1">
    <citation type="submission" date="2019-12" db="EMBL/GenBank/DDBJ databases">
        <title>An insight into the sialome of adult female Ixodes ricinus ticks feeding for 6 days.</title>
        <authorList>
            <person name="Perner J."/>
            <person name="Ribeiro J.M.C."/>
        </authorList>
    </citation>
    <scope>NUCLEOTIDE SEQUENCE</scope>
    <source>
        <strain evidence="2">Semi-engorged</strain>
        <tissue evidence="2">Salivary glands</tissue>
    </source>
</reference>
<feature type="signal peptide" evidence="1">
    <location>
        <begin position="1"/>
        <end position="17"/>
    </location>
</feature>
<sequence length="80" mass="9276">MFFIIILLSLAECEVDCGKLGPMSRCIPPFPSRKMGFILVWLEDYRQYFLCIYLHAAFYKLPQRGCLLGTAFLSIRLHSL</sequence>
<accession>A0A6B0UDG3</accession>